<dbReference type="Proteomes" id="UP000297452">
    <property type="component" value="Unassembled WGS sequence"/>
</dbReference>
<dbReference type="AlphaFoldDB" id="A0A4Z1HAB0"/>
<reference evidence="2 3" key="1">
    <citation type="submission" date="2017-12" db="EMBL/GenBank/DDBJ databases">
        <title>Comparative genomics of Botrytis spp.</title>
        <authorList>
            <person name="Valero-Jimenez C.A."/>
            <person name="Tapia P."/>
            <person name="Veloso J."/>
            <person name="Silva-Moreno E."/>
            <person name="Staats M."/>
            <person name="Valdes J.H."/>
            <person name="Van Kan J.A.L."/>
        </authorList>
    </citation>
    <scope>NUCLEOTIDE SEQUENCE [LARGE SCALE GENOMIC DNA]</scope>
    <source>
        <strain evidence="2 3">MUCL2120</strain>
    </source>
</reference>
<dbReference type="EMBL" id="PQXJ01000691">
    <property type="protein sequence ID" value="TGO45151.1"/>
    <property type="molecule type" value="Genomic_DNA"/>
</dbReference>
<evidence type="ECO:0008006" key="4">
    <source>
        <dbReference type="Google" id="ProtNLM"/>
    </source>
</evidence>
<keyword evidence="1" id="KW-0472">Membrane</keyword>
<evidence type="ECO:0000313" key="3">
    <source>
        <dbReference type="Proteomes" id="UP000297452"/>
    </source>
</evidence>
<keyword evidence="3" id="KW-1185">Reference proteome</keyword>
<comment type="caution">
    <text evidence="2">The sequence shown here is derived from an EMBL/GenBank/DDBJ whole genome shotgun (WGS) entry which is preliminary data.</text>
</comment>
<keyword evidence="1" id="KW-1133">Transmembrane helix</keyword>
<gene>
    <name evidence="2" type="ORF">BOTNAR_0694g00040</name>
</gene>
<evidence type="ECO:0000313" key="2">
    <source>
        <dbReference type="EMBL" id="TGO45151.1"/>
    </source>
</evidence>
<feature type="transmembrane region" description="Helical" evidence="1">
    <location>
        <begin position="77"/>
        <end position="102"/>
    </location>
</feature>
<evidence type="ECO:0000256" key="1">
    <source>
        <dbReference type="SAM" id="Phobius"/>
    </source>
</evidence>
<accession>A0A4Z1HAB0</accession>
<keyword evidence="1" id="KW-0812">Transmembrane</keyword>
<name>A0A4Z1HAB0_9HELO</name>
<protein>
    <recommendedName>
        <fullName evidence="4">Major facilitator superfamily (MFS) profile domain-containing protein</fullName>
    </recommendedName>
</protein>
<dbReference type="OrthoDB" id="10021397at2759"/>
<proteinExistence type="predicted"/>
<sequence>MQDMEMGNVKTSDEIVTIATNSKTSLHRKKIDKLEVRNSFSQKEPVVSITPKNSTPIATKQLVNVNNELQYPEGLKIVTIILALYLTIFLITLDQTIISIAIPKITDHFKSTRDIDCFIETVRTNLRSATA</sequence>
<organism evidence="2 3">
    <name type="scientific">Botryotinia narcissicola</name>
    <dbReference type="NCBI Taxonomy" id="278944"/>
    <lineage>
        <taxon>Eukaryota</taxon>
        <taxon>Fungi</taxon>
        <taxon>Dikarya</taxon>
        <taxon>Ascomycota</taxon>
        <taxon>Pezizomycotina</taxon>
        <taxon>Leotiomycetes</taxon>
        <taxon>Helotiales</taxon>
        <taxon>Sclerotiniaceae</taxon>
        <taxon>Botryotinia</taxon>
    </lineage>
</organism>